<accession>A0A8K0UUL7</accession>
<gene>
    <name evidence="1" type="ORF">BXZ70DRAFT_665606</name>
</gene>
<protein>
    <submittedName>
        <fullName evidence="1">Uncharacterized protein</fullName>
    </submittedName>
</protein>
<comment type="caution">
    <text evidence="1">The sequence shown here is derived from an EMBL/GenBank/DDBJ whole genome shotgun (WGS) entry which is preliminary data.</text>
</comment>
<evidence type="ECO:0000313" key="1">
    <source>
        <dbReference type="EMBL" id="KAH8103821.1"/>
    </source>
</evidence>
<dbReference type="EMBL" id="JAEVFJ010000006">
    <property type="protein sequence ID" value="KAH8103821.1"/>
    <property type="molecule type" value="Genomic_DNA"/>
</dbReference>
<organism evidence="1 2">
    <name type="scientific">Cristinia sonorae</name>
    <dbReference type="NCBI Taxonomy" id="1940300"/>
    <lineage>
        <taxon>Eukaryota</taxon>
        <taxon>Fungi</taxon>
        <taxon>Dikarya</taxon>
        <taxon>Basidiomycota</taxon>
        <taxon>Agaricomycotina</taxon>
        <taxon>Agaricomycetes</taxon>
        <taxon>Agaricomycetidae</taxon>
        <taxon>Agaricales</taxon>
        <taxon>Pleurotineae</taxon>
        <taxon>Stephanosporaceae</taxon>
        <taxon>Cristinia</taxon>
    </lineage>
</organism>
<evidence type="ECO:0000313" key="2">
    <source>
        <dbReference type="Proteomes" id="UP000813824"/>
    </source>
</evidence>
<proteinExistence type="predicted"/>
<name>A0A8K0UUL7_9AGAR</name>
<dbReference type="AlphaFoldDB" id="A0A8K0UUL7"/>
<keyword evidence="2" id="KW-1185">Reference proteome</keyword>
<sequence length="364" mass="40322">MFVSRWLTPSLKELTAMEYGIEWRRGFLPSTLTKLKIVTLEDSSSSLVREVVDTLRDLPLLEDLTLVNVFHLDHPDPSRPLPQIPLIVCMPHLHSLNLTGSELAVSHFLDHLAFPSSTRVSVQISNDSFSEPSILPVPPLISSLCAKLVTPIDPSDSEREVLQQLMFSSIHVTAVKKDLASRTGVPHLSLDFGATSDAYLIALLEAITIGFPLSGVSTLMITAPFTRRTDTAWKKLALALGNVDSVVFLSTDTNTILNILSPPSNAQFDTQLQSEASPKLPLPRLTSIRVDIIDFNSKLENPSVSFIRDLGSVLKMRQDVGGFRVRVDFRGCRNLPVEELPILLQWAEVSLDGRTQQRLTDKLQ</sequence>
<dbReference type="Proteomes" id="UP000813824">
    <property type="component" value="Unassembled WGS sequence"/>
</dbReference>
<reference evidence="1" key="1">
    <citation type="journal article" date="2021" name="New Phytol.">
        <title>Evolutionary innovations through gain and loss of genes in the ectomycorrhizal Boletales.</title>
        <authorList>
            <person name="Wu G."/>
            <person name="Miyauchi S."/>
            <person name="Morin E."/>
            <person name="Kuo A."/>
            <person name="Drula E."/>
            <person name="Varga T."/>
            <person name="Kohler A."/>
            <person name="Feng B."/>
            <person name="Cao Y."/>
            <person name="Lipzen A."/>
            <person name="Daum C."/>
            <person name="Hundley H."/>
            <person name="Pangilinan J."/>
            <person name="Johnson J."/>
            <person name="Barry K."/>
            <person name="LaButti K."/>
            <person name="Ng V."/>
            <person name="Ahrendt S."/>
            <person name="Min B."/>
            <person name="Choi I.G."/>
            <person name="Park H."/>
            <person name="Plett J.M."/>
            <person name="Magnuson J."/>
            <person name="Spatafora J.W."/>
            <person name="Nagy L.G."/>
            <person name="Henrissat B."/>
            <person name="Grigoriev I.V."/>
            <person name="Yang Z.L."/>
            <person name="Xu J."/>
            <person name="Martin F.M."/>
        </authorList>
    </citation>
    <scope>NUCLEOTIDE SEQUENCE</scope>
    <source>
        <strain evidence="1">KKN 215</strain>
    </source>
</reference>